<feature type="region of interest" description="Disordered" evidence="7">
    <location>
        <begin position="1447"/>
        <end position="1467"/>
    </location>
</feature>
<dbReference type="Pfam" id="PF14214">
    <property type="entry name" value="Helitron_like_N"/>
    <property type="match status" value="1"/>
</dbReference>
<dbReference type="InterPro" id="IPR010285">
    <property type="entry name" value="DNA_helicase_pif1-like_DEAD"/>
</dbReference>
<dbReference type="PANTHER" id="PTHR47642:SF6">
    <property type="entry name" value="ATP-DEPENDENT DNA HELICASE"/>
    <property type="match status" value="1"/>
</dbReference>
<dbReference type="GO" id="GO:0006310">
    <property type="term" value="P:DNA recombination"/>
    <property type="evidence" value="ECO:0007669"/>
    <property type="project" value="UniProtKB-KW"/>
</dbReference>
<dbReference type="Pfam" id="PF20209">
    <property type="entry name" value="DUF6570"/>
    <property type="match status" value="1"/>
</dbReference>
<keyword evidence="6" id="KW-0234">DNA repair</keyword>
<dbReference type="InterPro" id="IPR025476">
    <property type="entry name" value="Helitron_helicase-like"/>
</dbReference>
<evidence type="ECO:0000313" key="9">
    <source>
        <dbReference type="EMBL" id="KAK3933064.1"/>
    </source>
</evidence>
<keyword evidence="6" id="KW-0227">DNA damage</keyword>
<dbReference type="InterPro" id="IPR046700">
    <property type="entry name" value="DUF6570"/>
</dbReference>
<keyword evidence="6" id="KW-0547">Nucleotide-binding</keyword>
<keyword evidence="6 9" id="KW-0347">Helicase</keyword>
<comment type="cofactor">
    <cofactor evidence="6">
        <name>Mg(2+)</name>
        <dbReference type="ChEBI" id="CHEBI:18420"/>
    </cofactor>
</comment>
<comment type="caution">
    <text evidence="9">The sequence shown here is derived from an EMBL/GenBank/DDBJ whole genome shotgun (WGS) entry which is preliminary data.</text>
</comment>
<feature type="non-terminal residue" evidence="9">
    <location>
        <position position="1"/>
    </location>
</feature>
<evidence type="ECO:0000256" key="4">
    <source>
        <dbReference type="ARBA" id="ARBA00023125"/>
    </source>
</evidence>
<dbReference type="GO" id="GO:0006281">
    <property type="term" value="P:DNA repair"/>
    <property type="evidence" value="ECO:0007669"/>
    <property type="project" value="UniProtKB-KW"/>
</dbReference>
<keyword evidence="2 5" id="KW-0863">Zinc-finger</keyword>
<dbReference type="GO" id="GO:0016787">
    <property type="term" value="F:hydrolase activity"/>
    <property type="evidence" value="ECO:0007669"/>
    <property type="project" value="UniProtKB-KW"/>
</dbReference>
<dbReference type="EMBL" id="JAHWGI010001443">
    <property type="protein sequence ID" value="KAK3933064.1"/>
    <property type="molecule type" value="Genomic_DNA"/>
</dbReference>
<keyword evidence="1" id="KW-0479">Metal-binding</keyword>
<accession>A0AAE1LX09</accession>
<dbReference type="Pfam" id="PF05485">
    <property type="entry name" value="THAP"/>
    <property type="match status" value="1"/>
</dbReference>
<comment type="catalytic activity">
    <reaction evidence="6">
        <text>ATP + H2O = ADP + phosphate + H(+)</text>
        <dbReference type="Rhea" id="RHEA:13065"/>
        <dbReference type="ChEBI" id="CHEBI:15377"/>
        <dbReference type="ChEBI" id="CHEBI:15378"/>
        <dbReference type="ChEBI" id="CHEBI:30616"/>
        <dbReference type="ChEBI" id="CHEBI:43474"/>
        <dbReference type="ChEBI" id="CHEBI:456216"/>
        <dbReference type="EC" id="5.6.2.3"/>
    </reaction>
</comment>
<dbReference type="PROSITE" id="PS50950">
    <property type="entry name" value="ZF_THAP"/>
    <property type="match status" value="1"/>
</dbReference>
<evidence type="ECO:0000313" key="10">
    <source>
        <dbReference type="Proteomes" id="UP001219518"/>
    </source>
</evidence>
<dbReference type="EC" id="5.6.2.3" evidence="6"/>
<dbReference type="GO" id="GO:0043139">
    <property type="term" value="F:5'-3' DNA helicase activity"/>
    <property type="evidence" value="ECO:0007669"/>
    <property type="project" value="UniProtKB-EC"/>
</dbReference>
<feature type="compositionally biased region" description="Acidic residues" evidence="7">
    <location>
        <begin position="1454"/>
        <end position="1465"/>
    </location>
</feature>
<dbReference type="GO" id="GO:0000723">
    <property type="term" value="P:telomere maintenance"/>
    <property type="evidence" value="ECO:0007669"/>
    <property type="project" value="InterPro"/>
</dbReference>
<evidence type="ECO:0000256" key="3">
    <source>
        <dbReference type="ARBA" id="ARBA00022833"/>
    </source>
</evidence>
<proteinExistence type="inferred from homology"/>
<dbReference type="CDD" id="cd18809">
    <property type="entry name" value="SF1_C_RecD"/>
    <property type="match status" value="1"/>
</dbReference>
<keyword evidence="6" id="KW-0378">Hydrolase</keyword>
<dbReference type="SMART" id="SM00980">
    <property type="entry name" value="THAP"/>
    <property type="match status" value="2"/>
</dbReference>
<evidence type="ECO:0000259" key="8">
    <source>
        <dbReference type="PROSITE" id="PS50950"/>
    </source>
</evidence>
<reference evidence="9" key="1">
    <citation type="submission" date="2021-07" db="EMBL/GenBank/DDBJ databases">
        <authorList>
            <person name="Catto M.A."/>
            <person name="Jacobson A."/>
            <person name="Kennedy G."/>
            <person name="Labadie P."/>
            <person name="Hunt B.G."/>
            <person name="Srinivasan R."/>
        </authorList>
    </citation>
    <scope>NUCLEOTIDE SEQUENCE</scope>
    <source>
        <strain evidence="9">PL_HMW_Pooled</strain>
        <tissue evidence="9">Head</tissue>
    </source>
</reference>
<evidence type="ECO:0000256" key="2">
    <source>
        <dbReference type="ARBA" id="ARBA00022771"/>
    </source>
</evidence>
<dbReference type="Gene3D" id="3.40.50.300">
    <property type="entry name" value="P-loop containing nucleotide triphosphate hydrolases"/>
    <property type="match status" value="1"/>
</dbReference>
<evidence type="ECO:0000256" key="7">
    <source>
        <dbReference type="SAM" id="MobiDB-lite"/>
    </source>
</evidence>
<dbReference type="InterPro" id="IPR003593">
    <property type="entry name" value="AAA+_ATPase"/>
</dbReference>
<keyword evidence="3" id="KW-0862">Zinc</keyword>
<name>A0AAE1LX09_9NEOP</name>
<keyword evidence="4 5" id="KW-0238">DNA-binding</keyword>
<evidence type="ECO:0000256" key="1">
    <source>
        <dbReference type="ARBA" id="ARBA00022723"/>
    </source>
</evidence>
<organism evidence="9 10">
    <name type="scientific">Frankliniella fusca</name>
    <dbReference type="NCBI Taxonomy" id="407009"/>
    <lineage>
        <taxon>Eukaryota</taxon>
        <taxon>Metazoa</taxon>
        <taxon>Ecdysozoa</taxon>
        <taxon>Arthropoda</taxon>
        <taxon>Hexapoda</taxon>
        <taxon>Insecta</taxon>
        <taxon>Pterygota</taxon>
        <taxon>Neoptera</taxon>
        <taxon>Paraneoptera</taxon>
        <taxon>Thysanoptera</taxon>
        <taxon>Terebrantia</taxon>
        <taxon>Thripoidea</taxon>
        <taxon>Thripidae</taxon>
        <taxon>Frankliniella</taxon>
    </lineage>
</organism>
<dbReference type="InterPro" id="IPR051055">
    <property type="entry name" value="PIF1_helicase"/>
</dbReference>
<keyword evidence="10" id="KW-1185">Reference proteome</keyword>
<dbReference type="InterPro" id="IPR006612">
    <property type="entry name" value="THAP_Znf"/>
</dbReference>
<comment type="similarity">
    <text evidence="6">Belongs to the helicase family.</text>
</comment>
<dbReference type="InterPro" id="IPR027417">
    <property type="entry name" value="P-loop_NTPase"/>
</dbReference>
<dbReference type="Pfam" id="PF05970">
    <property type="entry name" value="PIF1"/>
    <property type="match status" value="1"/>
</dbReference>
<dbReference type="Proteomes" id="UP001219518">
    <property type="component" value="Unassembled WGS sequence"/>
</dbReference>
<dbReference type="SMART" id="SM00382">
    <property type="entry name" value="AAA"/>
    <property type="match status" value="1"/>
</dbReference>
<evidence type="ECO:0000256" key="5">
    <source>
        <dbReference type="PROSITE-ProRule" id="PRU00309"/>
    </source>
</evidence>
<sequence length="2658" mass="301407">GLVTLRNCAHSRKRRDVLDRISADKKTNNEVLVHAQCRKAFTDKRKVDQLKKEDSKENRPLLRSDQPPFAFDAHCFFCAQALPTPRDIKKNPSRYLAVKCIQTSEAEATVKAAISGRSADEWAKQVQLRVDSVLSLFAADARYHLQCYRNFTHPRHLATPSPSPTHCHRGRLPDQAKQRGFEELCKFLEANDECQFSTVELSKKLQELTVGEAYSERQALRKLQERYGENIVLVVKSGGKSVLCFKGTASRILTDNWYAERKADPSAERLRVVKAAAAILRQDIRGAIFNTQQYPTPQQIAGGDTEPLPVTLQVLVNDVIGGKGKAATRKAAYIEQCIVSAARPRSYVSPLKHGLALLLHTRYGSRDLLSVLSAVGAVADYADAVCFETSAAHASAECAVQPGAFQQYVADNADFDVGTLDGHNTFHVLGMVKSITPSTALTYPEAITRGQCTAAAKTVSHLAKVPLYMYPAPAVPGLQLIKVAEIDFSAGESEALHFKRLNAVWLSSFWAEVDNSPGWNGFMSRAFQADENYAVSKVLPLPFVHLQPSNPSAIYSSLLYASQESSKLGQDHCLVTFDFPLYIKAVDIVYASPSDSNLRATVLRLGGFHLLMSFLGAIGSLMAGSGIEEMWQTVYAKNSLKHLVSGHAYARAVRAHLLSFRSIATILLTENNFPDEETVQSEVECMVEQILAGEVQHSEAANSALADKLLQHLCFSLDSAEKNGRTQKLWVQYFRCVEIVTLFIAAERSGNFKLHLHCIGKMLPFFHASGHLNYAKGAHLYLQQMNSLETLMSPLEFEKFTSKGFFTIRRTEKFWSGTWSDMIIEQVLMKWMKSVGGLTRGRGVSDEVVARALHSLPETSRIMAAVEEFCGMTSASSEQHVELRDSRRRRDQQDLEKFLLFLKLHNPFEKHPDELVSLSSGAVGDKTINCDRAEELGKKSLLMSRDSNFMRVDGDLSVSMAEAISPQDNSLPSLVDTYLNSWSNKFYVKSTEQFHVYSKINGSLCLDKLKLLRCRQWVKITGNEILLTEDPSRLHKRYFICGDHFDRSDFSSVRLKRNVIPVNGIRPFSDENMIAYDLRWGIPLNSDCSVDKELIDVERVPNQDVMLNNNNEDSMNTNVTDNHDEDSGNNFNVNNDFHVSHAKKCCVLNCTQKTPTTMFTFPNLRGKCSLTLEIITRFGQFVKKCGNINLVQQSPFSLHRKYFLCSTHFKDSDKYASGKRLHDKAIPTNVNCVALPDEIISNYLSDLFKTYEMQTMGLDSTDFYYAAQFEQSMKNLDWQTCEFCNVKILSWKNGCPHQRHCVRFRSENNMDPGSVPVELKDLSFVEEQLISQVHPVIAVFKLKGIQYGYSGNVINFCQDVNSFTKQLPMKLKDLPSILTVKFDNKVSNAHYFRVRAEKVVNALKWLKANNPWYADIEINEENVQLLPEDDNVYNVFESVCVSSESSSNFHTDIDGEETETDEEYSDNMQNSEAEFANVYVSGLPQVNAESTENQIKSHLEWPIIDDKPINEFSTEGYICRAFPTLFCYGTADLRSGRLHSVSAGEYFKHLLNYKDGRFARHLTFRFFALNSWMRWSALDDGKLFIKNNKEFENMTIARLKTLLQEKPHLIKKLMYYSSNLRGTRSYWNARCGELTDMVSQLGLPTFFLTLSSADMHWPDLYKLLDSNNYENLTEKQRRDLLQNNPNIVDAFFSERVEKFITQIICKKFKIIDYWYRIEYQHRGSPHMHGIFWMENAPDVSNLELASQEELVRIADFFSNFITAENPDPNISCEGEHPCRILFSDVPNNKEEEDKDLARLLVKVQRHTKCSPDYCMKKPRGGGPRKCRFNFPFAISEKASLSFNEKGDPEFIPKRNDPKLNKYCKFIIQMWRANIDISPVLSKKALLQYLAKYISKSEIRSESLSEFVNNVLSDFEDDQNVIKAIKRIFIRTSSERDYSAQEVCHLLSNRCLYSAGGRKFVTINFAKQKDYIEVQATGSNEGQHRGKSAIEKYQLRPAKLNSQSLYDVCHCYSLDGKWSNVKKRNILRVFPKLKLLPNNDLNNEEWYRQMVLLHVPWSDENTFLEQNKSWKELYDQYDVEHINQRNFNIHSLTTNQEEFEDDEEIDDPNIEALSNLETSLVAARLAPNTNVPHVRAGNRDIDLKFDWMPEAKKYEQFGTINYFENFINVMKTGSGNSINEDDLNNFDISNYRLSSEQEAIVNQVNLQIQAVNENMEKSTSCVPNKRTIVQGKAGTGKSLIINYIRSTVLSNFGTKSVLVLGPTGVCATQIGGQTIHSGLHISSKKPFSLLDGKSAKDFCDHLRNVKFLIIDEYSMIGCSMLRYIDLRCRQGKGVNEPFGNLVTYFLGDIAQLPPVIDTALYGSPKDTFGLQGKGLIATFDKVFFLQKCFRQEDSQFLEILDRISTGASSVEDFKILSSRFYTAVTNKKNFDSAMNLFSTKQEVWKCNDEHLESLLDHETGELTPVLKITAQHNCRAGARGSDDDAEGLQKELRLAKGCKIMLKHNLWVDKGLVNGALGEVVTIIFKEDHDFPSIIMCKFYKYTGPSISPLECIVPIPAVTKSWMSNGISCSRTQFPLVVAYGCSIYKSQGLTLEKAIIDLGEKEFALGLTYVALSRVKSLNGLLLKSFNFERLTCFKDFKAMKMKLEFIAYLKSKSLTI</sequence>
<dbReference type="GO" id="GO:0003677">
    <property type="term" value="F:DNA binding"/>
    <property type="evidence" value="ECO:0007669"/>
    <property type="project" value="UniProtKB-UniRule"/>
</dbReference>
<protein>
    <recommendedName>
        <fullName evidence="6">ATP-dependent DNA helicase</fullName>
        <ecNumber evidence="6">5.6.2.3</ecNumber>
    </recommendedName>
</protein>
<dbReference type="GO" id="GO:0005524">
    <property type="term" value="F:ATP binding"/>
    <property type="evidence" value="ECO:0007669"/>
    <property type="project" value="UniProtKB-KW"/>
</dbReference>
<gene>
    <name evidence="9" type="ORF">KUF71_017325</name>
</gene>
<keyword evidence="6" id="KW-0067">ATP-binding</keyword>
<dbReference type="PANTHER" id="PTHR47642">
    <property type="entry name" value="ATP-DEPENDENT DNA HELICASE"/>
    <property type="match status" value="1"/>
</dbReference>
<feature type="domain" description="THAP-type" evidence="8">
    <location>
        <begin position="1141"/>
        <end position="1230"/>
    </location>
</feature>
<dbReference type="GO" id="GO:0008270">
    <property type="term" value="F:zinc ion binding"/>
    <property type="evidence" value="ECO:0007669"/>
    <property type="project" value="UniProtKB-KW"/>
</dbReference>
<evidence type="ECO:0000256" key="6">
    <source>
        <dbReference type="RuleBase" id="RU363044"/>
    </source>
</evidence>
<reference evidence="9" key="2">
    <citation type="journal article" date="2023" name="BMC Genomics">
        <title>Pest status, molecular evolution, and epigenetic factors derived from the genome assembly of Frankliniella fusca, a thysanopteran phytovirus vector.</title>
        <authorList>
            <person name="Catto M.A."/>
            <person name="Labadie P.E."/>
            <person name="Jacobson A.L."/>
            <person name="Kennedy G.G."/>
            <person name="Srinivasan R."/>
            <person name="Hunt B.G."/>
        </authorList>
    </citation>
    <scope>NUCLEOTIDE SEQUENCE</scope>
    <source>
        <strain evidence="9">PL_HMW_Pooled</strain>
    </source>
</reference>
<keyword evidence="6" id="KW-0233">DNA recombination</keyword>
<dbReference type="SUPFAM" id="SSF52540">
    <property type="entry name" value="P-loop containing nucleoside triphosphate hydrolases"/>
    <property type="match status" value="2"/>
</dbReference>